<keyword evidence="1" id="KW-0472">Membrane</keyword>
<feature type="transmembrane region" description="Helical" evidence="1">
    <location>
        <begin position="92"/>
        <end position="113"/>
    </location>
</feature>
<evidence type="ECO:0008006" key="4">
    <source>
        <dbReference type="Google" id="ProtNLM"/>
    </source>
</evidence>
<feature type="transmembrane region" description="Helical" evidence="1">
    <location>
        <begin position="125"/>
        <end position="147"/>
    </location>
</feature>
<accession>A0ABN2WU78</accession>
<feature type="transmembrane region" description="Helical" evidence="1">
    <location>
        <begin position="154"/>
        <end position="174"/>
    </location>
</feature>
<dbReference type="RefSeq" id="WP_344534145.1">
    <property type="nucleotide sequence ID" value="NZ_BAAAPE010000021.1"/>
</dbReference>
<evidence type="ECO:0000313" key="2">
    <source>
        <dbReference type="EMBL" id="GAA2098858.1"/>
    </source>
</evidence>
<sequence>MTAKETPEWPREDDARWAAEVELRLVLDHDAPSGLADRLLPEAREAVREEDRPARELFGDPRAYARTLAREHIGEERRALRDARGLTPGERLVGAVLTLAFLGTLLPVLRWITDGLWARPGWSSVAGGATVTGAALLVALAVTAWSAGRRTGTWAFAGGAVALVVGGAAAIVSLPEEPVLSVPMPVLSALGAAVAVGALRFPARIADEWFTPAFDAAREGGSGEDADERWLRHLEHVLRGRHALRAAEARGHAEEARQHLAESGERAHEAFGSPEVYALRLADGARNQERTSRRKLYGSTLTGLALVLLVAGELGDEGPTSFVFWFYVVLLVVWTGSTARMWQRALTARRRPA</sequence>
<name>A0ABN2WU78_9ACTN</name>
<proteinExistence type="predicted"/>
<protein>
    <recommendedName>
        <fullName evidence="4">Integral membrane protein</fullName>
    </recommendedName>
</protein>
<feature type="transmembrane region" description="Helical" evidence="1">
    <location>
        <begin position="324"/>
        <end position="342"/>
    </location>
</feature>
<organism evidence="2 3">
    <name type="scientific">Streptomyces albiaxialis</name>
    <dbReference type="NCBI Taxonomy" id="329523"/>
    <lineage>
        <taxon>Bacteria</taxon>
        <taxon>Bacillati</taxon>
        <taxon>Actinomycetota</taxon>
        <taxon>Actinomycetes</taxon>
        <taxon>Kitasatosporales</taxon>
        <taxon>Streptomycetaceae</taxon>
        <taxon>Streptomyces</taxon>
    </lineage>
</organism>
<reference evidence="2 3" key="1">
    <citation type="journal article" date="2019" name="Int. J. Syst. Evol. Microbiol.">
        <title>The Global Catalogue of Microorganisms (GCM) 10K type strain sequencing project: providing services to taxonomists for standard genome sequencing and annotation.</title>
        <authorList>
            <consortium name="The Broad Institute Genomics Platform"/>
            <consortium name="The Broad Institute Genome Sequencing Center for Infectious Disease"/>
            <person name="Wu L."/>
            <person name="Ma J."/>
        </authorList>
    </citation>
    <scope>NUCLEOTIDE SEQUENCE [LARGE SCALE GENOMIC DNA]</scope>
    <source>
        <strain evidence="2 3">JCM 15478</strain>
    </source>
</reference>
<keyword evidence="1" id="KW-0812">Transmembrane</keyword>
<evidence type="ECO:0000313" key="3">
    <source>
        <dbReference type="Proteomes" id="UP001500016"/>
    </source>
</evidence>
<gene>
    <name evidence="2" type="ORF">GCM10009801_70080</name>
</gene>
<keyword evidence="3" id="KW-1185">Reference proteome</keyword>
<dbReference type="EMBL" id="BAAAPE010000021">
    <property type="protein sequence ID" value="GAA2098858.1"/>
    <property type="molecule type" value="Genomic_DNA"/>
</dbReference>
<feature type="transmembrane region" description="Helical" evidence="1">
    <location>
        <begin position="180"/>
        <end position="199"/>
    </location>
</feature>
<evidence type="ECO:0000256" key="1">
    <source>
        <dbReference type="SAM" id="Phobius"/>
    </source>
</evidence>
<dbReference type="Proteomes" id="UP001500016">
    <property type="component" value="Unassembled WGS sequence"/>
</dbReference>
<keyword evidence="1" id="KW-1133">Transmembrane helix</keyword>
<comment type="caution">
    <text evidence="2">The sequence shown here is derived from an EMBL/GenBank/DDBJ whole genome shotgun (WGS) entry which is preliminary data.</text>
</comment>
<feature type="transmembrane region" description="Helical" evidence="1">
    <location>
        <begin position="296"/>
        <end position="312"/>
    </location>
</feature>